<protein>
    <recommendedName>
        <fullName evidence="4">Acetyltransferase</fullName>
    </recommendedName>
</protein>
<evidence type="ECO:0008006" key="4">
    <source>
        <dbReference type="Google" id="ProtNLM"/>
    </source>
</evidence>
<comment type="caution">
    <text evidence="2">The sequence shown here is derived from an EMBL/GenBank/DDBJ whole genome shotgun (WGS) entry which is preliminary data.</text>
</comment>
<keyword evidence="1" id="KW-0175">Coiled coil</keyword>
<feature type="coiled-coil region" evidence="1">
    <location>
        <begin position="149"/>
        <end position="176"/>
    </location>
</feature>
<dbReference type="PANTHER" id="PTHR13061:SF29">
    <property type="entry name" value="GAMMA CARBONIC ANHYDRASE-LIKE 1, MITOCHONDRIAL-RELATED"/>
    <property type="match status" value="1"/>
</dbReference>
<dbReference type="PANTHER" id="PTHR13061">
    <property type="entry name" value="DYNACTIN SUBUNIT P25"/>
    <property type="match status" value="1"/>
</dbReference>
<dbReference type="InterPro" id="IPR047324">
    <property type="entry name" value="LbH_gamma_CA-like"/>
</dbReference>
<organism evidence="2 3">
    <name type="scientific">candidate division MSBL1 archaeon SCGC-AAA382C18</name>
    <dbReference type="NCBI Taxonomy" id="1698281"/>
    <lineage>
        <taxon>Archaea</taxon>
        <taxon>Methanobacteriati</taxon>
        <taxon>Methanobacteriota</taxon>
        <taxon>candidate division MSBL1</taxon>
    </lineage>
</organism>
<evidence type="ECO:0000313" key="3">
    <source>
        <dbReference type="Proteomes" id="UP000070404"/>
    </source>
</evidence>
<dbReference type="InterPro" id="IPR050484">
    <property type="entry name" value="Transf_Hexapept/Carb_Anhydrase"/>
</dbReference>
<evidence type="ECO:0000313" key="2">
    <source>
        <dbReference type="EMBL" id="KXB06605.1"/>
    </source>
</evidence>
<dbReference type="InterPro" id="IPR011004">
    <property type="entry name" value="Trimer_LpxA-like_sf"/>
</dbReference>
<dbReference type="CDD" id="cd04645">
    <property type="entry name" value="LbH_gamma_CA_like"/>
    <property type="match status" value="1"/>
</dbReference>
<dbReference type="EMBL" id="LHYF01000032">
    <property type="protein sequence ID" value="KXB06605.1"/>
    <property type="molecule type" value="Genomic_DNA"/>
</dbReference>
<dbReference type="Pfam" id="PF21711">
    <property type="entry name" value="DCTN5"/>
    <property type="match status" value="1"/>
</dbReference>
<dbReference type="AlphaFoldDB" id="A0A133VJJ4"/>
<gene>
    <name evidence="2" type="ORF">AKJ52_01980</name>
</gene>
<sequence>MITSFDGKSPKIHESAFVHPTATIIGDVEIGPNSSVWPGAVIRGDFAKIKIGENTCVVDNAVIHPADTYNGEEARHIPVEIGNYVIIGHSSLVHGAEIGDGCWIGGNSTILDNAKVNDEALIGAGAVVLENTEVPSRTIVVGIPARTLRELEEDEIEEIRKQVESHSRLAKKYEKEPG</sequence>
<accession>A0A133VJJ4</accession>
<reference evidence="2 3" key="1">
    <citation type="journal article" date="2016" name="Sci. Rep.">
        <title>Metabolic traits of an uncultured archaeal lineage -MSBL1- from brine pools of the Red Sea.</title>
        <authorList>
            <person name="Mwirichia R."/>
            <person name="Alam I."/>
            <person name="Rashid M."/>
            <person name="Vinu M."/>
            <person name="Ba-Alawi W."/>
            <person name="Anthony Kamau A."/>
            <person name="Kamanda Ngugi D."/>
            <person name="Goker M."/>
            <person name="Klenk H.P."/>
            <person name="Bajic V."/>
            <person name="Stingl U."/>
        </authorList>
    </citation>
    <scope>NUCLEOTIDE SEQUENCE [LARGE SCALE GENOMIC DNA]</scope>
    <source>
        <strain evidence="2">SCGC-AAA382C18</strain>
    </source>
</reference>
<dbReference type="SUPFAM" id="SSF51161">
    <property type="entry name" value="Trimeric LpxA-like enzymes"/>
    <property type="match status" value="1"/>
</dbReference>
<keyword evidence="3" id="KW-1185">Reference proteome</keyword>
<dbReference type="Gene3D" id="2.160.10.10">
    <property type="entry name" value="Hexapeptide repeat proteins"/>
    <property type="match status" value="1"/>
</dbReference>
<proteinExistence type="predicted"/>
<evidence type="ECO:0000256" key="1">
    <source>
        <dbReference type="SAM" id="Coils"/>
    </source>
</evidence>
<dbReference type="Proteomes" id="UP000070404">
    <property type="component" value="Unassembled WGS sequence"/>
</dbReference>
<name>A0A133VJJ4_9EURY</name>